<dbReference type="EMBL" id="RCNT01000001">
    <property type="protein sequence ID" value="RMA44001.1"/>
    <property type="molecule type" value="Genomic_DNA"/>
</dbReference>
<dbReference type="AlphaFoldDB" id="A0A3L9Y5K6"/>
<protein>
    <submittedName>
        <fullName evidence="2">Uncharacterized protein</fullName>
    </submittedName>
</protein>
<evidence type="ECO:0000313" key="3">
    <source>
        <dbReference type="Proteomes" id="UP000281343"/>
    </source>
</evidence>
<name>A0A3L9Y5K6_9RHOB</name>
<keyword evidence="3" id="KW-1185">Reference proteome</keyword>
<sequence length="68" mass="7738">MRTSDEIDDGDDDHDEADKGQYTTHEKSPSFLFCIGVTLPKEFRFHIRPDQATRGLQAFPKRGLSRGV</sequence>
<evidence type="ECO:0000256" key="1">
    <source>
        <dbReference type="SAM" id="MobiDB-lite"/>
    </source>
</evidence>
<feature type="compositionally biased region" description="Acidic residues" evidence="1">
    <location>
        <begin position="1"/>
        <end position="15"/>
    </location>
</feature>
<organism evidence="2 3">
    <name type="scientific">Rhodophyticola porphyridii</name>
    <dbReference type="NCBI Taxonomy" id="1852017"/>
    <lineage>
        <taxon>Bacteria</taxon>
        <taxon>Pseudomonadati</taxon>
        <taxon>Pseudomonadota</taxon>
        <taxon>Alphaproteobacteria</taxon>
        <taxon>Rhodobacterales</taxon>
        <taxon>Roseobacteraceae</taxon>
        <taxon>Rhodophyticola</taxon>
    </lineage>
</organism>
<reference evidence="2 3" key="1">
    <citation type="submission" date="2018-10" db="EMBL/GenBank/DDBJ databases">
        <authorList>
            <person name="Jung H.S."/>
            <person name="Jeon C.O."/>
        </authorList>
    </citation>
    <scope>NUCLEOTIDE SEQUENCE [LARGE SCALE GENOMIC DNA]</scope>
    <source>
        <strain evidence="2 3">MA-7-27</strain>
    </source>
</reference>
<evidence type="ECO:0000313" key="2">
    <source>
        <dbReference type="EMBL" id="RMA44001.1"/>
    </source>
</evidence>
<gene>
    <name evidence="2" type="ORF">D9R08_03565</name>
</gene>
<accession>A0A3L9Y5K6</accession>
<comment type="caution">
    <text evidence="2">The sequence shown here is derived from an EMBL/GenBank/DDBJ whole genome shotgun (WGS) entry which is preliminary data.</text>
</comment>
<dbReference type="Proteomes" id="UP000281343">
    <property type="component" value="Unassembled WGS sequence"/>
</dbReference>
<feature type="region of interest" description="Disordered" evidence="1">
    <location>
        <begin position="1"/>
        <end position="24"/>
    </location>
</feature>
<proteinExistence type="predicted"/>